<evidence type="ECO:0000313" key="2">
    <source>
        <dbReference type="Proteomes" id="UP000007978"/>
    </source>
</evidence>
<reference evidence="1 2" key="1">
    <citation type="journal article" date="2012" name="PLoS Pathog.">
        <title>Comparative pathogenomics reveals horizontally acquired novel virulence genes in fungi infecting cereal hosts.</title>
        <authorList>
            <person name="Gardiner D.M."/>
            <person name="McDonald M.C."/>
            <person name="Covarelli L."/>
            <person name="Solomon P.S."/>
            <person name="Rusu A.G."/>
            <person name="Marshall M."/>
            <person name="Kazan K."/>
            <person name="Chakraborty S."/>
            <person name="McDonald B.A."/>
            <person name="Manners J.M."/>
        </authorList>
    </citation>
    <scope>NUCLEOTIDE SEQUENCE [LARGE SCALE GENOMIC DNA]</scope>
    <source>
        <strain evidence="1 2">CS3096</strain>
    </source>
</reference>
<dbReference type="HOGENOM" id="CLU_2073296_0_0_1"/>
<protein>
    <submittedName>
        <fullName evidence="1">Uncharacterized protein</fullName>
    </submittedName>
</protein>
<evidence type="ECO:0000313" key="1">
    <source>
        <dbReference type="EMBL" id="EKJ75545.1"/>
    </source>
</evidence>
<name>K3W1A2_FUSPC</name>
<keyword evidence="2" id="KW-1185">Reference proteome</keyword>
<organism evidence="1 2">
    <name type="scientific">Fusarium pseudograminearum (strain CS3096)</name>
    <name type="common">Wheat and barley crown-rot fungus</name>
    <dbReference type="NCBI Taxonomy" id="1028729"/>
    <lineage>
        <taxon>Eukaryota</taxon>
        <taxon>Fungi</taxon>
        <taxon>Dikarya</taxon>
        <taxon>Ascomycota</taxon>
        <taxon>Pezizomycotina</taxon>
        <taxon>Sordariomycetes</taxon>
        <taxon>Hypocreomycetidae</taxon>
        <taxon>Hypocreales</taxon>
        <taxon>Nectriaceae</taxon>
        <taxon>Fusarium</taxon>
    </lineage>
</organism>
<accession>K3W1A2</accession>
<dbReference type="EMBL" id="AFNW01000085">
    <property type="protein sequence ID" value="EKJ75545.1"/>
    <property type="molecule type" value="Genomic_DNA"/>
</dbReference>
<dbReference type="Proteomes" id="UP000007978">
    <property type="component" value="Chromosome 4"/>
</dbReference>
<proteinExistence type="predicted"/>
<dbReference type="AlphaFoldDB" id="K3W1A2"/>
<sequence>MSLTLCSLLAREVHTENNKDGRSTIITGVGRYYPHVLDLTMCNVPTHLNICCSHISMIYGIRPPGIALFHYRLKKKRRMKASSQSNSGCVYAFIQPRQRLMFGASDFMEFVSWLTQVI</sequence>
<comment type="caution">
    <text evidence="1">The sequence shown here is derived from an EMBL/GenBank/DDBJ whole genome shotgun (WGS) entry which is preliminary data.</text>
</comment>
<dbReference type="RefSeq" id="XP_009255713.1">
    <property type="nucleotide sequence ID" value="XM_009257438.1"/>
</dbReference>
<dbReference type="KEGG" id="fpu:FPSE_04320"/>
<gene>
    <name evidence="1" type="ORF">FPSE_04320</name>
</gene>
<dbReference type="GeneID" id="20362938"/>